<dbReference type="Gene3D" id="3.30.1520.10">
    <property type="entry name" value="Phox-like domain"/>
    <property type="match status" value="1"/>
</dbReference>
<organism evidence="6 7">
    <name type="scientific">Albula glossodonta</name>
    <name type="common">roundjaw bonefish</name>
    <dbReference type="NCBI Taxonomy" id="121402"/>
    <lineage>
        <taxon>Eukaryota</taxon>
        <taxon>Metazoa</taxon>
        <taxon>Chordata</taxon>
        <taxon>Craniata</taxon>
        <taxon>Vertebrata</taxon>
        <taxon>Euteleostomi</taxon>
        <taxon>Actinopterygii</taxon>
        <taxon>Neopterygii</taxon>
        <taxon>Teleostei</taxon>
        <taxon>Albuliformes</taxon>
        <taxon>Albulidae</taxon>
        <taxon>Albula</taxon>
    </lineage>
</organism>
<dbReference type="EMBL" id="JAFBMS010000351">
    <property type="protein sequence ID" value="KAG9331333.1"/>
    <property type="molecule type" value="Genomic_DNA"/>
</dbReference>
<feature type="compositionally biased region" description="Polar residues" evidence="3">
    <location>
        <begin position="342"/>
        <end position="363"/>
    </location>
</feature>
<keyword evidence="1 2" id="KW-0728">SH3 domain</keyword>
<sequence length="493" mass="55966">MSEQRYPINIRLIGVIHKDKIKMFMTSVLWSDQSDIIVYRSFQDFKKLHKQLKKSFPTERSFRKSDRVIPKFKETKTQKGYQNKGPSKYVVRLKSLEKYCYELLKCDPRVTQSSEVSQFLLPNAQDLQPDFAKNSIVVMPPEDVAEGGGRTGGMVGNVTQPFVTETYRCVAPYDTKDTKNRPFKVAMDEKVDVLIKDKAGWWLVENDSKCMAWFPAPYLERCDDEEEDEDERRDEVSVSIGSVVEVLQRSDNGWWLVRYKGKVGYVPTMYLQPYSNPQVRMVTLQKEMWSSTLNLAQLQVPGGVTAKDTPTLAEHAPHLSRSHGNLLSPGDRQPRNRRLHDQTAQRIKSRSLESVYNQPQSGSALPAITVETAEEEGEEQRERLQSSQSSEDGSEFSFSDDSSVSDTLSLSLPDAADRMRRSLTPQPHLDTPDDSLAPSRSDPNLFKRPTTPKVPPRPRAQEILARCTTITRKAAAQRAKAPLDPAHADMQAR</sequence>
<dbReference type="FunFam" id="2.30.30.40:FF:000233">
    <property type="entry name" value="NADPH oxidase organizer 1"/>
    <property type="match status" value="1"/>
</dbReference>
<dbReference type="GO" id="GO:0005737">
    <property type="term" value="C:cytoplasm"/>
    <property type="evidence" value="ECO:0007669"/>
    <property type="project" value="TreeGrafter"/>
</dbReference>
<dbReference type="GO" id="GO:0035091">
    <property type="term" value="F:phosphatidylinositol binding"/>
    <property type="evidence" value="ECO:0007669"/>
    <property type="project" value="InterPro"/>
</dbReference>
<dbReference type="GO" id="GO:0042554">
    <property type="term" value="P:superoxide anion generation"/>
    <property type="evidence" value="ECO:0007669"/>
    <property type="project" value="TreeGrafter"/>
</dbReference>
<dbReference type="Pfam" id="PF00018">
    <property type="entry name" value="SH3_1"/>
    <property type="match status" value="1"/>
</dbReference>
<evidence type="ECO:0000256" key="1">
    <source>
        <dbReference type="ARBA" id="ARBA00022443"/>
    </source>
</evidence>
<dbReference type="AlphaFoldDB" id="A0A8T2MUJ0"/>
<dbReference type="OrthoDB" id="10255964at2759"/>
<evidence type="ECO:0000313" key="7">
    <source>
        <dbReference type="Proteomes" id="UP000824540"/>
    </source>
</evidence>
<dbReference type="InterPro" id="IPR051228">
    <property type="entry name" value="NADPH_Oxidase/PX-Domain"/>
</dbReference>
<dbReference type="InterPro" id="IPR036871">
    <property type="entry name" value="PX_dom_sf"/>
</dbReference>
<dbReference type="Pfam" id="PF00787">
    <property type="entry name" value="PX"/>
    <property type="match status" value="1"/>
</dbReference>
<feature type="domain" description="PX" evidence="5">
    <location>
        <begin position="1"/>
        <end position="127"/>
    </location>
</feature>
<dbReference type="GO" id="GO:0016176">
    <property type="term" value="F:superoxide-generating NADPH oxidase activator activity"/>
    <property type="evidence" value="ECO:0007669"/>
    <property type="project" value="TreeGrafter"/>
</dbReference>
<dbReference type="PROSITE" id="PS50002">
    <property type="entry name" value="SH3"/>
    <property type="match status" value="1"/>
</dbReference>
<dbReference type="SMART" id="SM00312">
    <property type="entry name" value="PX"/>
    <property type="match status" value="1"/>
</dbReference>
<comment type="caution">
    <text evidence="6">The sequence shown here is derived from an EMBL/GenBank/DDBJ whole genome shotgun (WGS) entry which is preliminary data.</text>
</comment>
<evidence type="ECO:0000259" key="5">
    <source>
        <dbReference type="PROSITE" id="PS50195"/>
    </source>
</evidence>
<dbReference type="FunFam" id="3.30.1520.10:FF:000040">
    <property type="entry name" value="NADPH oxidase organizer 1"/>
    <property type="match status" value="1"/>
</dbReference>
<dbReference type="Proteomes" id="UP000824540">
    <property type="component" value="Unassembled WGS sequence"/>
</dbReference>
<name>A0A8T2MUJ0_9TELE</name>
<dbReference type="SMART" id="SM00326">
    <property type="entry name" value="SH3"/>
    <property type="match status" value="2"/>
</dbReference>
<feature type="region of interest" description="Disordered" evidence="3">
    <location>
        <begin position="315"/>
        <end position="493"/>
    </location>
</feature>
<evidence type="ECO:0000256" key="2">
    <source>
        <dbReference type="PROSITE-ProRule" id="PRU00192"/>
    </source>
</evidence>
<accession>A0A8T2MUJ0</accession>
<dbReference type="PANTHER" id="PTHR15706:SF10">
    <property type="entry name" value="NADPH OXIDASE ORGANIZER 1"/>
    <property type="match status" value="1"/>
</dbReference>
<dbReference type="PANTHER" id="PTHR15706">
    <property type="entry name" value="SH3 MULTIPLE DOMAIN"/>
    <property type="match status" value="1"/>
</dbReference>
<dbReference type="Gene3D" id="2.30.30.40">
    <property type="entry name" value="SH3 Domains"/>
    <property type="match status" value="2"/>
</dbReference>
<evidence type="ECO:0000256" key="3">
    <source>
        <dbReference type="SAM" id="MobiDB-lite"/>
    </source>
</evidence>
<evidence type="ECO:0000259" key="4">
    <source>
        <dbReference type="PROSITE" id="PS50002"/>
    </source>
</evidence>
<dbReference type="SUPFAM" id="SSF50044">
    <property type="entry name" value="SH3-domain"/>
    <property type="match status" value="2"/>
</dbReference>
<gene>
    <name evidence="6" type="ORF">JZ751_019499</name>
</gene>
<feature type="compositionally biased region" description="Low complexity" evidence="3">
    <location>
        <begin position="385"/>
        <end position="412"/>
    </location>
</feature>
<proteinExistence type="predicted"/>
<dbReference type="PROSITE" id="PS50195">
    <property type="entry name" value="PX"/>
    <property type="match status" value="1"/>
</dbReference>
<dbReference type="SUPFAM" id="SSF64268">
    <property type="entry name" value="PX domain"/>
    <property type="match status" value="1"/>
</dbReference>
<dbReference type="InterPro" id="IPR001452">
    <property type="entry name" value="SH3_domain"/>
</dbReference>
<evidence type="ECO:0008006" key="8">
    <source>
        <dbReference type="Google" id="ProtNLM"/>
    </source>
</evidence>
<keyword evidence="7" id="KW-1185">Reference proteome</keyword>
<feature type="domain" description="SH3" evidence="4">
    <location>
        <begin position="211"/>
        <end position="276"/>
    </location>
</feature>
<reference evidence="6" key="1">
    <citation type="thesis" date="2021" institute="BYU ScholarsArchive" country="Provo, UT, USA">
        <title>Applications of and Algorithms for Genome Assembly and Genomic Analyses with an Emphasis on Marine Teleosts.</title>
        <authorList>
            <person name="Pickett B.D."/>
        </authorList>
    </citation>
    <scope>NUCLEOTIDE SEQUENCE</scope>
    <source>
        <strain evidence="6">HI-2016</strain>
    </source>
</reference>
<dbReference type="InterPro" id="IPR001683">
    <property type="entry name" value="PX_dom"/>
</dbReference>
<evidence type="ECO:0000313" key="6">
    <source>
        <dbReference type="EMBL" id="KAG9331333.1"/>
    </source>
</evidence>
<dbReference type="InterPro" id="IPR036028">
    <property type="entry name" value="SH3-like_dom_sf"/>
</dbReference>
<protein>
    <recommendedName>
        <fullName evidence="8">NADPH oxidase organizer 1</fullName>
    </recommendedName>
</protein>